<feature type="non-terminal residue" evidence="1">
    <location>
        <position position="67"/>
    </location>
</feature>
<evidence type="ECO:0000313" key="1">
    <source>
        <dbReference type="EMBL" id="MBD3324729.1"/>
    </source>
</evidence>
<evidence type="ECO:0008006" key="3">
    <source>
        <dbReference type="Google" id="ProtNLM"/>
    </source>
</evidence>
<dbReference type="AlphaFoldDB" id="A0A9D5JUY4"/>
<evidence type="ECO:0000313" key="2">
    <source>
        <dbReference type="Proteomes" id="UP000649604"/>
    </source>
</evidence>
<comment type="caution">
    <text evidence="1">The sequence shown here is derived from an EMBL/GenBank/DDBJ whole genome shotgun (WGS) entry which is preliminary data.</text>
</comment>
<dbReference type="Proteomes" id="UP000649604">
    <property type="component" value="Unassembled WGS sequence"/>
</dbReference>
<protein>
    <recommendedName>
        <fullName evidence="3">Inositol monophosphatase</fullName>
    </recommendedName>
</protein>
<sequence length="67" mass="7377">MMNVQKPHNLQSLSADLQLAIDAAFRAGQVIADHFMEAVDADIKPDGKGLVTRTDQESEQVILDTLR</sequence>
<accession>A0A9D5JUY4</accession>
<reference evidence="1" key="1">
    <citation type="submission" date="2019-11" db="EMBL/GenBank/DDBJ databases">
        <title>Microbial mats filling the niche in hypersaline microbial mats.</title>
        <authorList>
            <person name="Wong H.L."/>
            <person name="Macleod F.I."/>
            <person name="White R.A. III"/>
            <person name="Burns B.P."/>
        </authorList>
    </citation>
    <scope>NUCLEOTIDE SEQUENCE</scope>
    <source>
        <strain evidence="1">Rbin_158</strain>
    </source>
</reference>
<dbReference type="Gene3D" id="3.30.540.10">
    <property type="entry name" value="Fructose-1,6-Bisphosphatase, subunit A, domain 1"/>
    <property type="match status" value="1"/>
</dbReference>
<organism evidence="1 2">
    <name type="scientific">candidate division KSB3 bacterium</name>
    <dbReference type="NCBI Taxonomy" id="2044937"/>
    <lineage>
        <taxon>Bacteria</taxon>
        <taxon>candidate division KSB3</taxon>
    </lineage>
</organism>
<dbReference type="EMBL" id="WJJP01000287">
    <property type="protein sequence ID" value="MBD3324729.1"/>
    <property type="molecule type" value="Genomic_DNA"/>
</dbReference>
<gene>
    <name evidence="1" type="ORF">GF339_09100</name>
</gene>
<proteinExistence type="predicted"/>
<dbReference type="SUPFAM" id="SSF56655">
    <property type="entry name" value="Carbohydrate phosphatase"/>
    <property type="match status" value="1"/>
</dbReference>
<name>A0A9D5JUY4_9BACT</name>